<dbReference type="RefSeq" id="WP_089522531.1">
    <property type="nucleotide sequence ID" value="NZ_NMUQ01000001.1"/>
</dbReference>
<gene>
    <name evidence="1" type="ORF">CGZ75_01615</name>
</gene>
<comment type="caution">
    <text evidence="1">The sequence shown here is derived from an EMBL/GenBank/DDBJ whole genome shotgun (WGS) entry which is preliminary data.</text>
</comment>
<reference evidence="1 2" key="1">
    <citation type="submission" date="2017-07" db="EMBL/GenBank/DDBJ databases">
        <title>Paenibacillus herberti R33 genome sequencing and assembly.</title>
        <authorList>
            <person name="Su W."/>
        </authorList>
    </citation>
    <scope>NUCLEOTIDE SEQUENCE [LARGE SCALE GENOMIC DNA]</scope>
    <source>
        <strain evidence="1 2">R33</strain>
    </source>
</reference>
<keyword evidence="2" id="KW-1185">Reference proteome</keyword>
<organism evidence="1 2">
    <name type="scientific">Paenibacillus herberti</name>
    <dbReference type="NCBI Taxonomy" id="1619309"/>
    <lineage>
        <taxon>Bacteria</taxon>
        <taxon>Bacillati</taxon>
        <taxon>Bacillota</taxon>
        <taxon>Bacilli</taxon>
        <taxon>Bacillales</taxon>
        <taxon>Paenibacillaceae</taxon>
        <taxon>Paenibacillus</taxon>
    </lineage>
</organism>
<accession>A0A229NZS8</accession>
<name>A0A229NZS8_9BACL</name>
<dbReference type="AlphaFoldDB" id="A0A229NZS8"/>
<evidence type="ECO:0000313" key="1">
    <source>
        <dbReference type="EMBL" id="OXM15463.1"/>
    </source>
</evidence>
<proteinExistence type="predicted"/>
<sequence>MGSCFFAHLLCLTKRTLCSLPIVRIVGRAAAMELLEEGLEGPLTFSSYPKEAEWLLQKRAGINRALSEVSELAT</sequence>
<dbReference type="Proteomes" id="UP000215145">
    <property type="component" value="Unassembled WGS sequence"/>
</dbReference>
<protein>
    <submittedName>
        <fullName evidence="1">Uncharacterized protein</fullName>
    </submittedName>
</protein>
<dbReference type="EMBL" id="NMUQ01000001">
    <property type="protein sequence ID" value="OXM15463.1"/>
    <property type="molecule type" value="Genomic_DNA"/>
</dbReference>
<evidence type="ECO:0000313" key="2">
    <source>
        <dbReference type="Proteomes" id="UP000215145"/>
    </source>
</evidence>